<comment type="catalytic activity">
    <reaction evidence="8">
        <text>D-sedoheptulose 7-phosphate + D-glyceraldehyde 3-phosphate = D-erythrose 4-phosphate + beta-D-fructose 6-phosphate</text>
        <dbReference type="Rhea" id="RHEA:17053"/>
        <dbReference type="ChEBI" id="CHEBI:16897"/>
        <dbReference type="ChEBI" id="CHEBI:57483"/>
        <dbReference type="ChEBI" id="CHEBI:57634"/>
        <dbReference type="ChEBI" id="CHEBI:59776"/>
        <dbReference type="EC" id="2.2.1.2"/>
    </reaction>
</comment>
<protein>
    <recommendedName>
        <fullName evidence="4 8">Transaldolase</fullName>
        <ecNumber evidence="4 8">2.2.1.2</ecNumber>
    </recommendedName>
</protein>
<comment type="function">
    <text evidence="8">Catalyzes the rate-limiting step of the non-oxidative phase in the pentose phosphate pathway. Catalyzes the reversible conversion of sedheptulose-7-phosphate and D-glyceraldehyde 3-phosphate into erythrose-4-phosphate and beta-D-fructose 6-phosphate.</text>
</comment>
<reference evidence="9 10" key="1">
    <citation type="journal article" date="2016" name="BMC Genomics">
        <title>Comparative genomics reveals Cyclospora cayetanensis possesses coccidia-like metabolism and invasion components but unique surface antigens.</title>
        <authorList>
            <person name="Liu S."/>
            <person name="Wang L."/>
            <person name="Zheng H."/>
            <person name="Xu Z."/>
            <person name="Roellig D.M."/>
            <person name="Li N."/>
            <person name="Frace M.A."/>
            <person name="Tang K."/>
            <person name="Arrowood M.J."/>
            <person name="Moss D.M."/>
            <person name="Zhang L."/>
            <person name="Feng Y."/>
            <person name="Xiao L."/>
        </authorList>
    </citation>
    <scope>NUCLEOTIDE SEQUENCE [LARGE SCALE GENOMIC DNA]</scope>
    <source>
        <strain evidence="9 10">CHN_HEN01</strain>
    </source>
</reference>
<evidence type="ECO:0000313" key="9">
    <source>
        <dbReference type="EMBL" id="OEH78210.1"/>
    </source>
</evidence>
<dbReference type="SUPFAM" id="SSF51569">
    <property type="entry name" value="Aldolase"/>
    <property type="match status" value="1"/>
</dbReference>
<dbReference type="NCBIfam" id="TIGR00874">
    <property type="entry name" value="talAB"/>
    <property type="match status" value="1"/>
</dbReference>
<comment type="similarity">
    <text evidence="3">Belongs to the transaldolase family. Type 1 subfamily.</text>
</comment>
<evidence type="ECO:0000256" key="4">
    <source>
        <dbReference type="ARBA" id="ARBA00013151"/>
    </source>
</evidence>
<name>A0A1D3D434_9EIME</name>
<dbReference type="PROSITE" id="PS00958">
    <property type="entry name" value="TRANSALDOLASE_2"/>
    <property type="match status" value="1"/>
</dbReference>
<dbReference type="PROSITE" id="PS01054">
    <property type="entry name" value="TRANSALDOLASE_1"/>
    <property type="match status" value="1"/>
</dbReference>
<sequence length="362" mass="39485">MPNTKTAKRRGSGGSPALGPSQKVPRTNEKTSASGNDTNSSGVSTLEKLAKLSTIVADTADFEAIKEFNPTDATTNPTLVLQAVKDPKYKHVLEKAIKEAQEATKGKSVDETVEEAVDRVLVGFGLELLDIIPGLVSTEIPADLSFDQEESVNRAKRIIALYKSKGIDKDRILIKVAATWEGIQAAKQLKREGINCNITLLFSLCQAVAASDAGAYLVSPFVGRILDWHKKQDASATFSGAEDPGVKSVTQIYNYFKHFGIKTTVMAASFRNTDEILTLAGCDKLTIAPKLLQELQASSVDVNSRLSPQNAKKKPIQKLNLDEKTFRWMLNEDAMATEKLAEGIRNFSSDMNKLKGLIRENL</sequence>
<keyword evidence="7" id="KW-0704">Schiff base</keyword>
<dbReference type="Proteomes" id="UP000095192">
    <property type="component" value="Unassembled WGS sequence"/>
</dbReference>
<dbReference type="VEuPathDB" id="ToxoDB:cyc_06118"/>
<keyword evidence="5 8" id="KW-0808">Transferase</keyword>
<dbReference type="AlphaFoldDB" id="A0A1D3D434"/>
<dbReference type="InterPro" id="IPR018225">
    <property type="entry name" value="Transaldolase_AS"/>
</dbReference>
<evidence type="ECO:0000256" key="3">
    <source>
        <dbReference type="ARBA" id="ARBA00008012"/>
    </source>
</evidence>
<evidence type="ECO:0000256" key="6">
    <source>
        <dbReference type="ARBA" id="ARBA00023126"/>
    </source>
</evidence>
<keyword evidence="6 8" id="KW-0570">Pentose shunt</keyword>
<gene>
    <name evidence="9" type="ORF">cyc_06118</name>
</gene>
<dbReference type="UniPathway" id="UPA00115">
    <property type="reaction ID" value="UER00414"/>
</dbReference>
<evidence type="ECO:0000313" key="10">
    <source>
        <dbReference type="Proteomes" id="UP000095192"/>
    </source>
</evidence>
<dbReference type="PANTHER" id="PTHR10683">
    <property type="entry name" value="TRANSALDOLASE"/>
    <property type="match status" value="1"/>
</dbReference>
<dbReference type="PANTHER" id="PTHR10683:SF18">
    <property type="entry name" value="TRANSALDOLASE"/>
    <property type="match status" value="1"/>
</dbReference>
<dbReference type="EMBL" id="JROU02000820">
    <property type="protein sequence ID" value="OEH78210.1"/>
    <property type="molecule type" value="Genomic_DNA"/>
</dbReference>
<dbReference type="GO" id="GO:0005975">
    <property type="term" value="P:carbohydrate metabolic process"/>
    <property type="evidence" value="ECO:0007669"/>
    <property type="project" value="InterPro"/>
</dbReference>
<dbReference type="GO" id="GO:0005737">
    <property type="term" value="C:cytoplasm"/>
    <property type="evidence" value="ECO:0007669"/>
    <property type="project" value="InterPro"/>
</dbReference>
<dbReference type="InterPro" id="IPR001585">
    <property type="entry name" value="TAL/FSA"/>
</dbReference>
<evidence type="ECO:0000256" key="7">
    <source>
        <dbReference type="ARBA" id="ARBA00023270"/>
    </source>
</evidence>
<organism evidence="9 10">
    <name type="scientific">Cyclospora cayetanensis</name>
    <dbReference type="NCBI Taxonomy" id="88456"/>
    <lineage>
        <taxon>Eukaryota</taxon>
        <taxon>Sar</taxon>
        <taxon>Alveolata</taxon>
        <taxon>Apicomplexa</taxon>
        <taxon>Conoidasida</taxon>
        <taxon>Coccidia</taxon>
        <taxon>Eucoccidiorida</taxon>
        <taxon>Eimeriorina</taxon>
        <taxon>Eimeriidae</taxon>
        <taxon>Cyclospora</taxon>
    </lineage>
</organism>
<dbReference type="HAMAP" id="MF_00492">
    <property type="entry name" value="Transaldolase_1"/>
    <property type="match status" value="1"/>
</dbReference>
<evidence type="ECO:0000256" key="2">
    <source>
        <dbReference type="ARBA" id="ARBA00004857"/>
    </source>
</evidence>
<proteinExistence type="inferred from homology"/>
<dbReference type="VEuPathDB" id="ToxoDB:LOC34622357"/>
<dbReference type="FunFam" id="3.20.20.70:FF:000131">
    <property type="entry name" value="Transaldolase"/>
    <property type="match status" value="1"/>
</dbReference>
<accession>A0A1D3D434</accession>
<dbReference type="OrthoDB" id="2015515at2759"/>
<dbReference type="InterPro" id="IPR013785">
    <property type="entry name" value="Aldolase_TIM"/>
</dbReference>
<dbReference type="EC" id="2.2.1.2" evidence="4 8"/>
<evidence type="ECO:0000256" key="5">
    <source>
        <dbReference type="ARBA" id="ARBA00022679"/>
    </source>
</evidence>
<keyword evidence="10" id="KW-1185">Reference proteome</keyword>
<dbReference type="GO" id="GO:0009052">
    <property type="term" value="P:pentose-phosphate shunt, non-oxidative branch"/>
    <property type="evidence" value="ECO:0007669"/>
    <property type="project" value="TreeGrafter"/>
</dbReference>
<comment type="function">
    <text evidence="1">Transaldolase is important for the balance of metabolites in the pentose-phosphate pathway.</text>
</comment>
<evidence type="ECO:0000256" key="1">
    <source>
        <dbReference type="ARBA" id="ARBA00003518"/>
    </source>
</evidence>
<dbReference type="GeneID" id="34622357"/>
<comment type="caution">
    <text evidence="9">The sequence shown here is derived from an EMBL/GenBank/DDBJ whole genome shotgun (WGS) entry which is preliminary data.</text>
</comment>
<dbReference type="Pfam" id="PF00923">
    <property type="entry name" value="TAL_FSA"/>
    <property type="match status" value="1"/>
</dbReference>
<evidence type="ECO:0000256" key="8">
    <source>
        <dbReference type="RuleBase" id="RU000501"/>
    </source>
</evidence>
<comment type="pathway">
    <text evidence="2 8">Carbohydrate degradation; pentose phosphate pathway; D-glyceraldehyde 3-phosphate and beta-D-fructose 6-phosphate from D-ribose 5-phosphate and D-xylulose 5-phosphate (non-oxidative stage): step 2/3.</text>
</comment>
<dbReference type="CDD" id="cd00957">
    <property type="entry name" value="Transaldolase_TalAB"/>
    <property type="match status" value="1"/>
</dbReference>
<dbReference type="GO" id="GO:0004801">
    <property type="term" value="F:transaldolase activity"/>
    <property type="evidence" value="ECO:0007669"/>
    <property type="project" value="UniProtKB-EC"/>
</dbReference>
<dbReference type="InterPro" id="IPR004730">
    <property type="entry name" value="Transaldolase_1"/>
</dbReference>
<dbReference type="Gene3D" id="3.20.20.70">
    <property type="entry name" value="Aldolase class I"/>
    <property type="match status" value="1"/>
</dbReference>